<dbReference type="RefSeq" id="WP_345675249.1">
    <property type="nucleotide sequence ID" value="NZ_BAABHS010000007.1"/>
</dbReference>
<keyword evidence="3" id="KW-1185">Reference proteome</keyword>
<protein>
    <recommendedName>
        <fullName evidence="1">Xylose isomerase-like TIM barrel domain-containing protein</fullName>
    </recommendedName>
</protein>
<reference evidence="3" key="1">
    <citation type="journal article" date="2019" name="Int. J. Syst. Evol. Microbiol.">
        <title>The Global Catalogue of Microorganisms (GCM) 10K type strain sequencing project: providing services to taxonomists for standard genome sequencing and annotation.</title>
        <authorList>
            <consortium name="The Broad Institute Genomics Platform"/>
            <consortium name="The Broad Institute Genome Sequencing Center for Infectious Disease"/>
            <person name="Wu L."/>
            <person name="Ma J."/>
        </authorList>
    </citation>
    <scope>NUCLEOTIDE SEQUENCE [LARGE SCALE GENOMIC DNA]</scope>
    <source>
        <strain evidence="3">JCM 17986</strain>
    </source>
</reference>
<sequence length="315" mass="34030">MSARHAARSDAQPQSGRRWRVGVYTVCTPHLSPAEVVEQVAHSPVLAGVEWRVTDDPWSGPPDEPVSFLGRNAATLTACEDGADEAARLAGAAGVATIAWNPYLRVGDLDGVEQHASLAARAAAGGLRLRAAEYMSGEPVDQVLRDSRRFVARAGEICARHGVRVLVEMHQRTVCASASAARRLVDGLPPEQVGVIYDIGNTVIEGYEDPRVATAVLGPHLAHVHLKNAAWERTAAGAWRSRWVPLDEGQVDVPAFLDHLDSIGYAGWVSLEDLSTHRPPAQTLRYNEALLSAWLTHNSITPPDARHSDTPGRRT</sequence>
<accession>A0ABP9H3L4</accession>
<name>A0ABP9H3L4_9ACTN</name>
<dbReference type="InterPro" id="IPR050312">
    <property type="entry name" value="IolE/XylAMocC-like"/>
</dbReference>
<proteinExistence type="predicted"/>
<dbReference type="Gene3D" id="3.20.20.150">
    <property type="entry name" value="Divalent-metal-dependent TIM barrel enzymes"/>
    <property type="match status" value="1"/>
</dbReference>
<dbReference type="InterPro" id="IPR036237">
    <property type="entry name" value="Xyl_isomerase-like_sf"/>
</dbReference>
<dbReference type="EMBL" id="BAABHS010000007">
    <property type="protein sequence ID" value="GAA4959206.1"/>
    <property type="molecule type" value="Genomic_DNA"/>
</dbReference>
<dbReference type="Proteomes" id="UP001500466">
    <property type="component" value="Unassembled WGS sequence"/>
</dbReference>
<evidence type="ECO:0000313" key="2">
    <source>
        <dbReference type="EMBL" id="GAA4959206.1"/>
    </source>
</evidence>
<dbReference type="Pfam" id="PF01261">
    <property type="entry name" value="AP_endonuc_2"/>
    <property type="match status" value="1"/>
</dbReference>
<comment type="caution">
    <text evidence="2">The sequence shown here is derived from an EMBL/GenBank/DDBJ whole genome shotgun (WGS) entry which is preliminary data.</text>
</comment>
<dbReference type="SUPFAM" id="SSF51658">
    <property type="entry name" value="Xylose isomerase-like"/>
    <property type="match status" value="1"/>
</dbReference>
<feature type="domain" description="Xylose isomerase-like TIM barrel" evidence="1">
    <location>
        <begin position="83"/>
        <end position="280"/>
    </location>
</feature>
<dbReference type="InterPro" id="IPR013022">
    <property type="entry name" value="Xyl_isomerase-like_TIM-brl"/>
</dbReference>
<organism evidence="2 3">
    <name type="scientific">Yinghuangia aomiensis</name>
    <dbReference type="NCBI Taxonomy" id="676205"/>
    <lineage>
        <taxon>Bacteria</taxon>
        <taxon>Bacillati</taxon>
        <taxon>Actinomycetota</taxon>
        <taxon>Actinomycetes</taxon>
        <taxon>Kitasatosporales</taxon>
        <taxon>Streptomycetaceae</taxon>
        <taxon>Yinghuangia</taxon>
    </lineage>
</organism>
<evidence type="ECO:0000259" key="1">
    <source>
        <dbReference type="Pfam" id="PF01261"/>
    </source>
</evidence>
<gene>
    <name evidence="2" type="ORF">GCM10023205_22590</name>
</gene>
<dbReference type="PANTHER" id="PTHR12110">
    <property type="entry name" value="HYDROXYPYRUVATE ISOMERASE"/>
    <property type="match status" value="1"/>
</dbReference>
<dbReference type="PANTHER" id="PTHR12110:SF53">
    <property type="entry name" value="BLR5974 PROTEIN"/>
    <property type="match status" value="1"/>
</dbReference>
<evidence type="ECO:0000313" key="3">
    <source>
        <dbReference type="Proteomes" id="UP001500466"/>
    </source>
</evidence>